<dbReference type="GO" id="GO:0004198">
    <property type="term" value="F:calcium-dependent cysteine-type endopeptidase activity"/>
    <property type="evidence" value="ECO:0007669"/>
    <property type="project" value="InterPro"/>
</dbReference>
<dbReference type="PROSITE" id="PS50203">
    <property type="entry name" value="CALPAIN_CAT"/>
    <property type="match status" value="1"/>
</dbReference>
<protein>
    <recommendedName>
        <fullName evidence="6">Calpain catalytic domain-containing protein</fullName>
    </recommendedName>
</protein>
<evidence type="ECO:0000313" key="7">
    <source>
        <dbReference type="EMBL" id="KAI0300432.1"/>
    </source>
</evidence>
<keyword evidence="3" id="KW-0378">Hydrolase</keyword>
<dbReference type="Pfam" id="PF00648">
    <property type="entry name" value="Peptidase_C2"/>
    <property type="match status" value="1"/>
</dbReference>
<evidence type="ECO:0000256" key="2">
    <source>
        <dbReference type="ARBA" id="ARBA00022670"/>
    </source>
</evidence>
<dbReference type="SUPFAM" id="SSF54001">
    <property type="entry name" value="Cysteine proteinases"/>
    <property type="match status" value="1"/>
</dbReference>
<evidence type="ECO:0000313" key="8">
    <source>
        <dbReference type="Proteomes" id="UP001203297"/>
    </source>
</evidence>
<reference evidence="7" key="1">
    <citation type="journal article" date="2022" name="New Phytol.">
        <title>Evolutionary transition to the ectomycorrhizal habit in the genomes of a hyperdiverse lineage of mushroom-forming fungi.</title>
        <authorList>
            <person name="Looney B."/>
            <person name="Miyauchi S."/>
            <person name="Morin E."/>
            <person name="Drula E."/>
            <person name="Courty P.E."/>
            <person name="Kohler A."/>
            <person name="Kuo A."/>
            <person name="LaButti K."/>
            <person name="Pangilinan J."/>
            <person name="Lipzen A."/>
            <person name="Riley R."/>
            <person name="Andreopoulos W."/>
            <person name="He G."/>
            <person name="Johnson J."/>
            <person name="Nolan M."/>
            <person name="Tritt A."/>
            <person name="Barry K.W."/>
            <person name="Grigoriev I.V."/>
            <person name="Nagy L.G."/>
            <person name="Hibbett D."/>
            <person name="Henrissat B."/>
            <person name="Matheny P.B."/>
            <person name="Labbe J."/>
            <person name="Martin F.M."/>
        </authorList>
    </citation>
    <scope>NUCLEOTIDE SEQUENCE</scope>
    <source>
        <strain evidence="7">BPL690</strain>
    </source>
</reference>
<organism evidence="7 8">
    <name type="scientific">Multifurca ochricompacta</name>
    <dbReference type="NCBI Taxonomy" id="376703"/>
    <lineage>
        <taxon>Eukaryota</taxon>
        <taxon>Fungi</taxon>
        <taxon>Dikarya</taxon>
        <taxon>Basidiomycota</taxon>
        <taxon>Agaricomycotina</taxon>
        <taxon>Agaricomycetes</taxon>
        <taxon>Russulales</taxon>
        <taxon>Russulaceae</taxon>
        <taxon>Multifurca</taxon>
    </lineage>
</organism>
<dbReference type="Gene3D" id="2.60.120.380">
    <property type="match status" value="1"/>
</dbReference>
<comment type="caution">
    <text evidence="7">The sequence shown here is derived from an EMBL/GenBank/DDBJ whole genome shotgun (WGS) entry which is preliminary data.</text>
</comment>
<feature type="domain" description="Calpain catalytic" evidence="6">
    <location>
        <begin position="1"/>
        <end position="120"/>
    </location>
</feature>
<dbReference type="PANTHER" id="PTHR46143">
    <property type="entry name" value="CALPAIN-7"/>
    <property type="match status" value="1"/>
</dbReference>
<keyword evidence="2" id="KW-0645">Protease</keyword>
<evidence type="ECO:0000256" key="4">
    <source>
        <dbReference type="ARBA" id="ARBA00022807"/>
    </source>
</evidence>
<dbReference type="InterPro" id="IPR051297">
    <property type="entry name" value="PalB/RIM13"/>
</dbReference>
<evidence type="ECO:0000256" key="1">
    <source>
        <dbReference type="ARBA" id="ARBA00010193"/>
    </source>
</evidence>
<dbReference type="SUPFAM" id="SSF49758">
    <property type="entry name" value="Calpain large subunit, middle domain (domain III)"/>
    <property type="match status" value="1"/>
</dbReference>
<name>A0AAD4QLY6_9AGAM</name>
<keyword evidence="4" id="KW-0788">Thiol protease</keyword>
<keyword evidence="8" id="KW-1185">Reference proteome</keyword>
<evidence type="ECO:0000259" key="6">
    <source>
        <dbReference type="PROSITE" id="PS50203"/>
    </source>
</evidence>
<dbReference type="Proteomes" id="UP001203297">
    <property type="component" value="Unassembled WGS sequence"/>
</dbReference>
<dbReference type="AlphaFoldDB" id="A0AAD4QLY6"/>
<dbReference type="PANTHER" id="PTHR46143:SF1">
    <property type="entry name" value="CALPAIN-7"/>
    <property type="match status" value="1"/>
</dbReference>
<proteinExistence type="inferred from homology"/>
<dbReference type="GO" id="GO:0006508">
    <property type="term" value="P:proteolysis"/>
    <property type="evidence" value="ECO:0007669"/>
    <property type="project" value="UniProtKB-KW"/>
</dbReference>
<dbReference type="EMBL" id="WTXG01000018">
    <property type="protein sequence ID" value="KAI0300432.1"/>
    <property type="molecule type" value="Genomic_DNA"/>
</dbReference>
<evidence type="ECO:0000256" key="5">
    <source>
        <dbReference type="PROSITE-ProRule" id="PRU00239"/>
    </source>
</evidence>
<dbReference type="InterPro" id="IPR038765">
    <property type="entry name" value="Papain-like_cys_pep_sf"/>
</dbReference>
<sequence length="376" mass="42656">MCMTTRGIKDIWPSLVEKAYLKLMGGYNFPGSNSSTDIHALAGWIPDYLEVKSPSFQREQTWTRLIRGFRDGQCILSVGTDNKPISNWGRVKLLPAHCYAVIDVKEAEDGARWLTILDSWLPRGDADTQFDALLEDVSLESDDQRRVIDIAWDDACTVFGSACVSWNPEMFKNQLSYHGVWRAMHLSQAERDESAHQTVRLLLERPKDAPRLSEEVWILLTRHRIDTRRSSEFISLHAEYDDVLPSPPNIIADAAKTQGVYTDNPHVLVRTIVPLSDASGTISVNLSYDGPFDDIGFTVTAYSGLTMQWDESLRKLPFDIRVSGSLTAKTSGGNYTLKTYMVNPQYRLRVPMAQQGLQQRRALRSHYMHREMSLLT</sequence>
<gene>
    <name evidence="7" type="ORF">B0F90DRAFT_410021</name>
</gene>
<comment type="caution">
    <text evidence="5">Lacks conserved residue(s) required for the propagation of feature annotation.</text>
</comment>
<dbReference type="InterPro" id="IPR001300">
    <property type="entry name" value="Peptidase_C2_calpain_cat"/>
</dbReference>
<dbReference type="InterPro" id="IPR036213">
    <property type="entry name" value="Calpain_III_sf"/>
</dbReference>
<comment type="similarity">
    <text evidence="1">Belongs to the peptidase C2 family. PalB/RIM13 subfamily.</text>
</comment>
<accession>A0AAD4QLY6</accession>
<evidence type="ECO:0000256" key="3">
    <source>
        <dbReference type="ARBA" id="ARBA00022801"/>
    </source>
</evidence>